<evidence type="ECO:0000256" key="6">
    <source>
        <dbReference type="HAMAP-Rule" id="MF_01007"/>
    </source>
</evidence>
<feature type="binding site" evidence="6">
    <location>
        <position position="116"/>
    </location>
    <ligand>
        <name>S-adenosyl-L-methionine</name>
        <dbReference type="ChEBI" id="CHEBI:59789"/>
    </ligand>
</feature>
<evidence type="ECO:0000256" key="1">
    <source>
        <dbReference type="ARBA" id="ARBA00010396"/>
    </source>
</evidence>
<dbReference type="Gene3D" id="3.40.50.150">
    <property type="entry name" value="Vaccinia Virus protein VP39"/>
    <property type="match status" value="1"/>
</dbReference>
<dbReference type="InterPro" id="IPR002903">
    <property type="entry name" value="RsmH"/>
</dbReference>
<dbReference type="EMBL" id="JACOMF010000011">
    <property type="protein sequence ID" value="MBC4015940.1"/>
    <property type="molecule type" value="Genomic_DNA"/>
</dbReference>
<evidence type="ECO:0000256" key="3">
    <source>
        <dbReference type="ARBA" id="ARBA00022603"/>
    </source>
</evidence>
<feature type="binding site" evidence="6">
    <location>
        <begin position="50"/>
        <end position="52"/>
    </location>
    <ligand>
        <name>S-adenosyl-L-methionine</name>
        <dbReference type="ChEBI" id="CHEBI:59789"/>
    </ligand>
</feature>
<dbReference type="HAMAP" id="MF_01007">
    <property type="entry name" value="16SrRNA_methyltr_H"/>
    <property type="match status" value="1"/>
</dbReference>
<comment type="caution">
    <text evidence="8">The sequence shown here is derived from an EMBL/GenBank/DDBJ whole genome shotgun (WGS) entry which is preliminary data.</text>
</comment>
<feature type="binding site" evidence="6">
    <location>
        <position position="123"/>
    </location>
    <ligand>
        <name>S-adenosyl-L-methionine</name>
        <dbReference type="ChEBI" id="CHEBI:59789"/>
    </ligand>
</feature>
<name>A0A9X0UH66_9PROT</name>
<keyword evidence="6" id="KW-0963">Cytoplasm</keyword>
<keyword evidence="3 6" id="KW-0489">Methyltransferase</keyword>
<keyword evidence="2 6" id="KW-0698">rRNA processing</keyword>
<dbReference type="GO" id="GO:0070475">
    <property type="term" value="P:rRNA base methylation"/>
    <property type="evidence" value="ECO:0007669"/>
    <property type="project" value="UniProtKB-UniRule"/>
</dbReference>
<evidence type="ECO:0000313" key="8">
    <source>
        <dbReference type="EMBL" id="MBC4015940.1"/>
    </source>
</evidence>
<dbReference type="GO" id="GO:0071424">
    <property type="term" value="F:rRNA (cytosine-N4-)-methyltransferase activity"/>
    <property type="evidence" value="ECO:0007669"/>
    <property type="project" value="UniProtKB-UniRule"/>
</dbReference>
<comment type="catalytic activity">
    <reaction evidence="6">
        <text>cytidine(1402) in 16S rRNA + S-adenosyl-L-methionine = N(4)-methylcytidine(1402) in 16S rRNA + S-adenosyl-L-homocysteine + H(+)</text>
        <dbReference type="Rhea" id="RHEA:42928"/>
        <dbReference type="Rhea" id="RHEA-COMP:10286"/>
        <dbReference type="Rhea" id="RHEA-COMP:10287"/>
        <dbReference type="ChEBI" id="CHEBI:15378"/>
        <dbReference type="ChEBI" id="CHEBI:57856"/>
        <dbReference type="ChEBI" id="CHEBI:59789"/>
        <dbReference type="ChEBI" id="CHEBI:74506"/>
        <dbReference type="ChEBI" id="CHEBI:82748"/>
        <dbReference type="EC" id="2.1.1.199"/>
    </reaction>
</comment>
<dbReference type="Gene3D" id="1.10.150.170">
    <property type="entry name" value="Putative methyltransferase TM0872, insert domain"/>
    <property type="match status" value="1"/>
</dbReference>
<keyword evidence="5 6" id="KW-0949">S-adenosyl-L-methionine</keyword>
<comment type="function">
    <text evidence="6">Specifically methylates the N4 position of cytidine in position 1402 (C1402) of 16S rRNA.</text>
</comment>
<evidence type="ECO:0000256" key="5">
    <source>
        <dbReference type="ARBA" id="ARBA00022691"/>
    </source>
</evidence>
<evidence type="ECO:0000313" key="9">
    <source>
        <dbReference type="Proteomes" id="UP000600101"/>
    </source>
</evidence>
<feature type="binding site" evidence="6">
    <location>
        <position position="95"/>
    </location>
    <ligand>
        <name>S-adenosyl-L-methionine</name>
        <dbReference type="ChEBI" id="CHEBI:59789"/>
    </ligand>
</feature>
<protein>
    <recommendedName>
        <fullName evidence="6">Ribosomal RNA small subunit methyltransferase H</fullName>
        <ecNumber evidence="6">2.1.1.199</ecNumber>
    </recommendedName>
    <alternativeName>
        <fullName evidence="6">16S rRNA m(4)C1402 methyltransferase</fullName>
    </alternativeName>
    <alternativeName>
        <fullName evidence="6">rRNA (cytosine-N(4)-)-methyltransferase RsmH</fullName>
    </alternativeName>
</protein>
<feature type="region of interest" description="Disordered" evidence="7">
    <location>
        <begin position="271"/>
        <end position="290"/>
    </location>
</feature>
<dbReference type="PANTHER" id="PTHR11265">
    <property type="entry name" value="S-ADENOSYL-METHYLTRANSFERASE MRAW"/>
    <property type="match status" value="1"/>
</dbReference>
<evidence type="ECO:0000256" key="7">
    <source>
        <dbReference type="SAM" id="MobiDB-lite"/>
    </source>
</evidence>
<dbReference type="SUPFAM" id="SSF81799">
    <property type="entry name" value="Putative methyltransferase TM0872, insert domain"/>
    <property type="match status" value="1"/>
</dbReference>
<dbReference type="GO" id="GO:0005737">
    <property type="term" value="C:cytoplasm"/>
    <property type="evidence" value="ECO:0007669"/>
    <property type="project" value="UniProtKB-SubCell"/>
</dbReference>
<dbReference type="PANTHER" id="PTHR11265:SF0">
    <property type="entry name" value="12S RRNA N4-METHYLCYTIDINE METHYLTRANSFERASE"/>
    <property type="match status" value="1"/>
</dbReference>
<feature type="region of interest" description="Disordered" evidence="7">
    <location>
        <begin position="296"/>
        <end position="316"/>
    </location>
</feature>
<dbReference type="Pfam" id="PF01795">
    <property type="entry name" value="Methyltransf_5"/>
    <property type="match status" value="1"/>
</dbReference>
<evidence type="ECO:0000256" key="4">
    <source>
        <dbReference type="ARBA" id="ARBA00022679"/>
    </source>
</evidence>
<organism evidence="8 9">
    <name type="scientific">Siccirubricoccus deserti</name>
    <dbReference type="NCBI Taxonomy" id="2013562"/>
    <lineage>
        <taxon>Bacteria</taxon>
        <taxon>Pseudomonadati</taxon>
        <taxon>Pseudomonadota</taxon>
        <taxon>Alphaproteobacteria</taxon>
        <taxon>Acetobacterales</taxon>
        <taxon>Roseomonadaceae</taxon>
        <taxon>Siccirubricoccus</taxon>
    </lineage>
</organism>
<feature type="binding site" evidence="6">
    <location>
        <position position="68"/>
    </location>
    <ligand>
        <name>S-adenosyl-L-methionine</name>
        <dbReference type="ChEBI" id="CHEBI:59789"/>
    </ligand>
</feature>
<comment type="subcellular location">
    <subcellularLocation>
        <location evidence="6">Cytoplasm</location>
    </subcellularLocation>
</comment>
<comment type="similarity">
    <text evidence="1 6">Belongs to the methyltransferase superfamily. RsmH family.</text>
</comment>
<accession>A0A9X0UH66</accession>
<keyword evidence="4 6" id="KW-0808">Transferase</keyword>
<dbReference type="RefSeq" id="WP_186770716.1">
    <property type="nucleotide sequence ID" value="NZ_JACOMF010000011.1"/>
</dbReference>
<keyword evidence="9" id="KW-1185">Reference proteome</keyword>
<reference evidence="8" key="1">
    <citation type="submission" date="2020-08" db="EMBL/GenBank/DDBJ databases">
        <authorList>
            <person name="Hu Y."/>
            <person name="Nguyen S.V."/>
            <person name="Li F."/>
            <person name="Fanning S."/>
        </authorList>
    </citation>
    <scope>NUCLEOTIDE SEQUENCE</scope>
    <source>
        <strain evidence="8">SYSU D8009</strain>
    </source>
</reference>
<dbReference type="Proteomes" id="UP000600101">
    <property type="component" value="Unassembled WGS sequence"/>
</dbReference>
<dbReference type="NCBIfam" id="TIGR00006">
    <property type="entry name" value="16S rRNA (cytosine(1402)-N(4))-methyltransferase RsmH"/>
    <property type="match status" value="1"/>
</dbReference>
<dbReference type="InterPro" id="IPR029063">
    <property type="entry name" value="SAM-dependent_MTases_sf"/>
</dbReference>
<sequence>MTAPTGTNRPQQGAPGAEASGHVPVMLAEVLESLAPRDGATYCDGTFGGGGYAGAILAAARCTLYAIDRDPDAIARGASLAARHPDRIHLLEGRFGDLLSLMQQAGVAQLDGVVLDLGVSSFQLDEADRGFSFRTDGPLDMRMEKVGKSAADLVNTLADSELADMLFSLGEERHSRRIARAIVAARSEAPITTTGRLAEIIRAVTPYDPSGMDRATRSFQALRIAVNDELGEVERGLDAAARLLAPGGRLVVVAFHSLEDRIVKRFMASRAGRGGGTSRHDPGALAGRPAPAGYRLLTPRALRPGAAETDANPRARSARLRALERLPLDRDAA</sequence>
<dbReference type="AlphaFoldDB" id="A0A9X0UH66"/>
<evidence type="ECO:0000256" key="2">
    <source>
        <dbReference type="ARBA" id="ARBA00022552"/>
    </source>
</evidence>
<proteinExistence type="inferred from homology"/>
<gene>
    <name evidence="6 8" type="primary">rsmH</name>
    <name evidence="8" type="ORF">H7965_11460</name>
</gene>
<dbReference type="PIRSF" id="PIRSF004486">
    <property type="entry name" value="MraW"/>
    <property type="match status" value="1"/>
</dbReference>
<dbReference type="EC" id="2.1.1.199" evidence="6"/>
<dbReference type="InterPro" id="IPR023397">
    <property type="entry name" value="SAM-dep_MeTrfase_MraW_recog"/>
</dbReference>
<dbReference type="SUPFAM" id="SSF53335">
    <property type="entry name" value="S-adenosyl-L-methionine-dependent methyltransferases"/>
    <property type="match status" value="1"/>
</dbReference>